<evidence type="ECO:0000256" key="1">
    <source>
        <dbReference type="ARBA" id="ARBA00001593"/>
    </source>
</evidence>
<keyword evidence="10" id="KW-0456">Lyase</keyword>
<evidence type="ECO:0000256" key="3">
    <source>
        <dbReference type="ARBA" id="ARBA00007901"/>
    </source>
</evidence>
<comment type="subcellular location">
    <subcellularLocation>
        <location evidence="2">Cytoplasm</location>
    </subcellularLocation>
</comment>
<reference evidence="15 16" key="1">
    <citation type="submission" date="2018-10" db="EMBL/GenBank/DDBJ databases">
        <title>Genomic Encyclopedia of Type Strains, Phase IV (KMG-IV): sequencing the most valuable type-strain genomes for metagenomic binning, comparative biology and taxonomic classification.</title>
        <authorList>
            <person name="Goeker M."/>
        </authorList>
    </citation>
    <scope>NUCLEOTIDE SEQUENCE [LARGE SCALE GENOMIC DNA]</scope>
    <source>
        <strain evidence="15 16">DSM 22228</strain>
    </source>
</reference>
<proteinExistence type="inferred from homology"/>
<evidence type="ECO:0000259" key="14">
    <source>
        <dbReference type="Pfam" id="PF12633"/>
    </source>
</evidence>
<dbReference type="GO" id="GO:0005737">
    <property type="term" value="C:cytoplasm"/>
    <property type="evidence" value="ECO:0007669"/>
    <property type="project" value="UniProtKB-SubCell"/>
</dbReference>
<keyword evidence="6" id="KW-0963">Cytoplasm</keyword>
<evidence type="ECO:0000256" key="5">
    <source>
        <dbReference type="ARBA" id="ARBA00021420"/>
    </source>
</evidence>
<evidence type="ECO:0000256" key="7">
    <source>
        <dbReference type="ARBA" id="ARBA00022741"/>
    </source>
</evidence>
<keyword evidence="8" id="KW-0067">ATP-binding</keyword>
<evidence type="ECO:0000313" key="16">
    <source>
        <dbReference type="Proteomes" id="UP000278542"/>
    </source>
</evidence>
<dbReference type="AlphaFoldDB" id="A0A495RJX6"/>
<dbReference type="PANTHER" id="PTHR38760:SF1">
    <property type="entry name" value="ADENYLATE CYCLASE"/>
    <property type="match status" value="1"/>
</dbReference>
<evidence type="ECO:0000256" key="2">
    <source>
        <dbReference type="ARBA" id="ARBA00004496"/>
    </source>
</evidence>
<dbReference type="InterPro" id="IPR024685">
    <property type="entry name" value="Adenylate_cyclase_1_N"/>
</dbReference>
<evidence type="ECO:0000256" key="4">
    <source>
        <dbReference type="ARBA" id="ARBA00012201"/>
    </source>
</evidence>
<dbReference type="PROSITE" id="PS01092">
    <property type="entry name" value="ADENYLATE_CYCLASE_1_1"/>
    <property type="match status" value="1"/>
</dbReference>
<evidence type="ECO:0000256" key="6">
    <source>
        <dbReference type="ARBA" id="ARBA00022490"/>
    </source>
</evidence>
<evidence type="ECO:0000313" key="15">
    <source>
        <dbReference type="EMBL" id="RKS87843.1"/>
    </source>
</evidence>
<evidence type="ECO:0000256" key="12">
    <source>
        <dbReference type="ARBA" id="ARBA00032637"/>
    </source>
</evidence>
<keyword evidence="9" id="KW-0115">cAMP biosynthesis</keyword>
<keyword evidence="16" id="KW-1185">Reference proteome</keyword>
<organism evidence="15 16">
    <name type="scientific">Orbus hercynius</name>
    <dbReference type="NCBI Taxonomy" id="593135"/>
    <lineage>
        <taxon>Bacteria</taxon>
        <taxon>Pseudomonadati</taxon>
        <taxon>Pseudomonadota</taxon>
        <taxon>Gammaproteobacteria</taxon>
        <taxon>Orbales</taxon>
        <taxon>Orbaceae</taxon>
        <taxon>Orbus</taxon>
    </lineage>
</organism>
<evidence type="ECO:0000256" key="8">
    <source>
        <dbReference type="ARBA" id="ARBA00022840"/>
    </source>
</evidence>
<dbReference type="GO" id="GO:0005524">
    <property type="term" value="F:ATP binding"/>
    <property type="evidence" value="ECO:0007669"/>
    <property type="project" value="UniProtKB-KW"/>
</dbReference>
<dbReference type="EMBL" id="RBWY01000001">
    <property type="protein sequence ID" value="RKS87843.1"/>
    <property type="molecule type" value="Genomic_DNA"/>
</dbReference>
<accession>A0A495RJX6</accession>
<dbReference type="PANTHER" id="PTHR38760">
    <property type="entry name" value="ADENYLATE CYCLASE"/>
    <property type="match status" value="1"/>
</dbReference>
<sequence length="832" mass="96538">MLDYLNQIKNTLDMLAVVKKKRALDAMPESFQDVFLLLPILFHYHHPKLPGYTDRCVPQGITFYHPCDDILEKVTHDFGYVPEVLDESVCKISALYSMGSTCTLGQSIHSDLDIWVCVEHSLTADERLFLAQKCHLIEAWALSKGVRLTLFIVDADRFKDKHHECLMGENCGSAQHMLLLEEFYRSANHLAGKLLLWYAIPSNFIINGKQYTSYDECISALVEAKAIQRSQWIDFGSLINLSAQEYFGASLWQLYKSIDSPFKSVLKNLLLEAYSWEYPDNQVVAYQVKSSIQHYDMRFSYLDSYYMMLEKVTRYLIEIGDTVRLDLVRECFYLKVNEKLSQPVDSSSWRRLLLMELVNSWGWNDSYIKALDRCEMWKIEKVRDVNELLLQTMMAGYRNLLNFGRRNNLDSLMSPQDLAILTRKLYAAYEVLPGKVTVINPNIPGDLAEDNLTFIYVKNDRVNRIGWYVYKQKPTLDSIIGHQYLEYSHSLVKLVAWCYFNHLISAKTHFFYRDGLDHDATKLRQLVADLQSYFPISVPTATEEALSGPCEIRQLAIMVNLKDEVSADLDILNSYHQIFDVNVFNYGEKELSLVQSINLLYRNSWNEIRVLNFEGPSCVLDATKTLLNRMHKDADLPSPIKIFCYSKYLQNEILQQMQKLMDRCIDLRLTTSLNNVKQFMPLRINGSSWYLFFERFGVSAHQFDNTVDFYGALSNHKIHGSALNVWNTSNELPKEIDSFACEGIIQFFFENKLSGFDLYILNENNQAEIYRNCNGNVQNMIRDVNSFYALSDDRFTFATSLSVNFNLPQFYQIFYDENGERKIAPFNISSHN</sequence>
<dbReference type="Proteomes" id="UP000278542">
    <property type="component" value="Unassembled WGS sequence"/>
</dbReference>
<evidence type="ECO:0000256" key="13">
    <source>
        <dbReference type="RuleBase" id="RU004184"/>
    </source>
</evidence>
<feature type="domain" description="Adenylate cyclase class-I N-terminal" evidence="14">
    <location>
        <begin position="5"/>
        <end position="198"/>
    </location>
</feature>
<dbReference type="RefSeq" id="WP_170143348.1">
    <property type="nucleotide sequence ID" value="NZ_RBWY01000001.1"/>
</dbReference>
<comment type="catalytic activity">
    <reaction evidence="1">
        <text>ATP = 3',5'-cyclic AMP + diphosphate</text>
        <dbReference type="Rhea" id="RHEA:15389"/>
        <dbReference type="ChEBI" id="CHEBI:30616"/>
        <dbReference type="ChEBI" id="CHEBI:33019"/>
        <dbReference type="ChEBI" id="CHEBI:58165"/>
        <dbReference type="EC" id="4.6.1.1"/>
    </reaction>
</comment>
<dbReference type="GO" id="GO:0004016">
    <property type="term" value="F:adenylate cyclase activity"/>
    <property type="evidence" value="ECO:0007669"/>
    <property type="project" value="UniProtKB-EC"/>
</dbReference>
<dbReference type="Pfam" id="PF12633">
    <property type="entry name" value="Adenyl_cycl_N"/>
    <property type="match status" value="1"/>
</dbReference>
<comment type="similarity">
    <text evidence="3 13">Belongs to the adenylyl cyclase class-1 family.</text>
</comment>
<dbReference type="PIRSF" id="PIRSF001444">
    <property type="entry name" value="Adenylate_cycl"/>
    <property type="match status" value="1"/>
</dbReference>
<evidence type="ECO:0000256" key="10">
    <source>
        <dbReference type="ARBA" id="ARBA00023239"/>
    </source>
</evidence>
<keyword evidence="7" id="KW-0547">Nucleotide-binding</keyword>
<dbReference type="GO" id="GO:0006171">
    <property type="term" value="P:cAMP biosynthetic process"/>
    <property type="evidence" value="ECO:0007669"/>
    <property type="project" value="UniProtKB-KW"/>
</dbReference>
<evidence type="ECO:0000256" key="11">
    <source>
        <dbReference type="ARBA" id="ARBA00032597"/>
    </source>
</evidence>
<dbReference type="InterPro" id="IPR000274">
    <property type="entry name" value="Adenylate_cyclase_1"/>
</dbReference>
<comment type="caution">
    <text evidence="15">The sequence shown here is derived from an EMBL/GenBank/DDBJ whole genome shotgun (WGS) entry which is preliminary data.</text>
</comment>
<dbReference type="Pfam" id="PF01295">
    <property type="entry name" value="Adenylate_cycl"/>
    <property type="match status" value="1"/>
</dbReference>
<protein>
    <recommendedName>
        <fullName evidence="5">Adenylate cyclase</fullName>
        <ecNumber evidence="4">4.6.1.1</ecNumber>
    </recommendedName>
    <alternativeName>
        <fullName evidence="11">ATP pyrophosphate-lyase</fullName>
    </alternativeName>
    <alternativeName>
        <fullName evidence="12">Adenylyl cyclase</fullName>
    </alternativeName>
</protein>
<evidence type="ECO:0000256" key="9">
    <source>
        <dbReference type="ARBA" id="ARBA00022998"/>
    </source>
</evidence>
<dbReference type="InterPro" id="IPR024686">
    <property type="entry name" value="Adenylate_cyclase_1_CS"/>
</dbReference>
<gene>
    <name evidence="15" type="ORF">DES39_1090</name>
</gene>
<name>A0A495RJX6_9GAMM</name>
<dbReference type="EC" id="4.6.1.1" evidence="4"/>